<organism evidence="1 2">
    <name type="scientific">Leptospira perdikensis</name>
    <dbReference type="NCBI Taxonomy" id="2484948"/>
    <lineage>
        <taxon>Bacteria</taxon>
        <taxon>Pseudomonadati</taxon>
        <taxon>Spirochaetota</taxon>
        <taxon>Spirochaetia</taxon>
        <taxon>Leptospirales</taxon>
        <taxon>Leptospiraceae</taxon>
        <taxon>Leptospira</taxon>
    </lineage>
</organism>
<dbReference type="Proteomes" id="UP000298125">
    <property type="component" value="Unassembled WGS sequence"/>
</dbReference>
<dbReference type="InterPro" id="IPR009858">
    <property type="entry name" value="DUF1415"/>
</dbReference>
<name>A0A4R9JGX1_9LEPT</name>
<accession>A0A4R9JGX1</accession>
<dbReference type="RefSeq" id="WP_135578363.1">
    <property type="nucleotide sequence ID" value="NZ_RQGA01000009.1"/>
</dbReference>
<sequence>MSREVPIPKEEEILTQMKDWILKSVIGLNLCPFAKPTFQSNTIRYVISSSKTKKELLNHLESELKILKETDPLVTETTLLIHPNVLEDFLDQNDFLDDTDLLLNQMDLEGFIQIANFHPFFQFAGKKKDDITNFVGRAPFPTLHLLRENSISKIVDSHPNIDSIFQNNRKTLKKLGHEGWKKLWL</sequence>
<evidence type="ECO:0000313" key="2">
    <source>
        <dbReference type="Proteomes" id="UP000298125"/>
    </source>
</evidence>
<gene>
    <name evidence="1" type="ORF">EHQ49_08410</name>
</gene>
<dbReference type="AlphaFoldDB" id="A0A4R9JGX1"/>
<protein>
    <submittedName>
        <fullName evidence="1">DUF1415 domain-containing protein</fullName>
    </submittedName>
</protein>
<dbReference type="Pfam" id="PF07209">
    <property type="entry name" value="DUF1415"/>
    <property type="match status" value="1"/>
</dbReference>
<dbReference type="EMBL" id="RQGA01000009">
    <property type="protein sequence ID" value="TGL40816.1"/>
    <property type="molecule type" value="Genomic_DNA"/>
</dbReference>
<proteinExistence type="predicted"/>
<evidence type="ECO:0000313" key="1">
    <source>
        <dbReference type="EMBL" id="TGL40816.1"/>
    </source>
</evidence>
<comment type="caution">
    <text evidence="1">The sequence shown here is derived from an EMBL/GenBank/DDBJ whole genome shotgun (WGS) entry which is preliminary data.</text>
</comment>
<keyword evidence="2" id="KW-1185">Reference proteome</keyword>
<dbReference type="OrthoDB" id="277390at2"/>
<reference evidence="1" key="1">
    <citation type="journal article" date="2019" name="PLoS Negl. Trop. Dis.">
        <title>Revisiting the worldwide diversity of Leptospira species in the environment.</title>
        <authorList>
            <person name="Vincent A.T."/>
            <person name="Schiettekatte O."/>
            <person name="Bourhy P."/>
            <person name="Veyrier F.J."/>
            <person name="Picardeau M."/>
        </authorList>
    </citation>
    <scope>NUCLEOTIDE SEQUENCE [LARGE SCALE GENOMIC DNA]</scope>
    <source>
        <strain evidence="1">201702692</strain>
    </source>
</reference>